<protein>
    <submittedName>
        <fullName evidence="1">OsmC family protein</fullName>
        <ecNumber evidence="1">1.11.1.-</ecNumber>
    </submittedName>
</protein>
<dbReference type="EMBL" id="JAYGJQ010000002">
    <property type="protein sequence ID" value="MEA9356570.1"/>
    <property type="molecule type" value="Genomic_DNA"/>
</dbReference>
<dbReference type="InterPro" id="IPR003718">
    <property type="entry name" value="OsmC/Ohr_fam"/>
</dbReference>
<keyword evidence="2" id="KW-1185">Reference proteome</keyword>
<evidence type="ECO:0000313" key="2">
    <source>
        <dbReference type="Proteomes" id="UP001302274"/>
    </source>
</evidence>
<gene>
    <name evidence="1" type="ORF">SHI21_10160</name>
</gene>
<dbReference type="PANTHER" id="PTHR39624">
    <property type="entry name" value="PROTEIN INVOLVED IN RIMO-MEDIATED BETA-METHYLTHIOLATION OF RIBOSOMAL PROTEIN S12 YCAO"/>
    <property type="match status" value="1"/>
</dbReference>
<dbReference type="RefSeq" id="WP_323576355.1">
    <property type="nucleotide sequence ID" value="NZ_JAYGJQ010000002.1"/>
</dbReference>
<dbReference type="GO" id="GO:0004601">
    <property type="term" value="F:peroxidase activity"/>
    <property type="evidence" value="ECO:0007669"/>
    <property type="project" value="UniProtKB-KW"/>
</dbReference>
<evidence type="ECO:0000313" key="1">
    <source>
        <dbReference type="EMBL" id="MEA9356570.1"/>
    </source>
</evidence>
<organism evidence="1 2">
    <name type="scientific">Bacteriovorax antarcticus</name>
    <dbReference type="NCBI Taxonomy" id="3088717"/>
    <lineage>
        <taxon>Bacteria</taxon>
        <taxon>Pseudomonadati</taxon>
        <taxon>Bdellovibrionota</taxon>
        <taxon>Bacteriovoracia</taxon>
        <taxon>Bacteriovoracales</taxon>
        <taxon>Bacteriovoracaceae</taxon>
        <taxon>Bacteriovorax</taxon>
    </lineage>
</organism>
<keyword evidence="1" id="KW-0575">Peroxidase</keyword>
<keyword evidence="1" id="KW-0560">Oxidoreductase</keyword>
<dbReference type="PANTHER" id="PTHR39624:SF2">
    <property type="entry name" value="OSMC-LIKE PROTEIN"/>
    <property type="match status" value="1"/>
</dbReference>
<sequence>MVTMTGVYEGDKHCAITHGPSGNVIHTDAPKDNNGRGEAFSPTDMVGAALGSCILTTMAIYGEKNGIDLKGSAFHVTKKMKMEPRQIHELAVELTLPAKLSAEERATLEKIAHTCPVTRSLSSEMNIPVVFHYKTF</sequence>
<dbReference type="Pfam" id="PF02566">
    <property type="entry name" value="OsmC"/>
    <property type="match status" value="1"/>
</dbReference>
<dbReference type="Proteomes" id="UP001302274">
    <property type="component" value="Unassembled WGS sequence"/>
</dbReference>
<name>A0ABU5VX23_9BACT</name>
<dbReference type="SUPFAM" id="SSF82784">
    <property type="entry name" value="OsmC-like"/>
    <property type="match status" value="1"/>
</dbReference>
<comment type="caution">
    <text evidence="1">The sequence shown here is derived from an EMBL/GenBank/DDBJ whole genome shotgun (WGS) entry which is preliminary data.</text>
</comment>
<dbReference type="Gene3D" id="3.30.300.20">
    <property type="match status" value="1"/>
</dbReference>
<dbReference type="EC" id="1.11.1.-" evidence="1"/>
<dbReference type="InterPro" id="IPR036102">
    <property type="entry name" value="OsmC/Ohrsf"/>
</dbReference>
<accession>A0ABU5VX23</accession>
<dbReference type="InterPro" id="IPR015946">
    <property type="entry name" value="KH_dom-like_a/b"/>
</dbReference>
<reference evidence="1 2" key="1">
    <citation type="submission" date="2023-11" db="EMBL/GenBank/DDBJ databases">
        <title>A Novel Polar Bacteriovorax (B. antarcticus) Isolated from the Biocrust in Antarctica.</title>
        <authorList>
            <person name="Mun W."/>
            <person name="Choi S.Y."/>
            <person name="Mitchell R.J."/>
        </authorList>
    </citation>
    <scope>NUCLEOTIDE SEQUENCE [LARGE SCALE GENOMIC DNA]</scope>
    <source>
        <strain evidence="1 2">PP10</strain>
    </source>
</reference>
<proteinExistence type="predicted"/>